<evidence type="ECO:0000313" key="1">
    <source>
        <dbReference type="EnsemblPlants" id="AET2Gv20479900.1"/>
    </source>
</evidence>
<name>A0A453BEP3_AEGTS</name>
<dbReference type="EnsemblPlants" id="AET2Gv20479900.1">
    <property type="protein sequence ID" value="AET2Gv20479900.1"/>
    <property type="gene ID" value="AET2Gv20479900"/>
</dbReference>
<organism evidence="1 2">
    <name type="scientific">Aegilops tauschii subsp. strangulata</name>
    <name type="common">Goatgrass</name>
    <dbReference type="NCBI Taxonomy" id="200361"/>
    <lineage>
        <taxon>Eukaryota</taxon>
        <taxon>Viridiplantae</taxon>
        <taxon>Streptophyta</taxon>
        <taxon>Embryophyta</taxon>
        <taxon>Tracheophyta</taxon>
        <taxon>Spermatophyta</taxon>
        <taxon>Magnoliopsida</taxon>
        <taxon>Liliopsida</taxon>
        <taxon>Poales</taxon>
        <taxon>Poaceae</taxon>
        <taxon>BOP clade</taxon>
        <taxon>Pooideae</taxon>
        <taxon>Triticodae</taxon>
        <taxon>Triticeae</taxon>
        <taxon>Triticinae</taxon>
        <taxon>Aegilops</taxon>
    </lineage>
</organism>
<reference evidence="1" key="5">
    <citation type="journal article" date="2021" name="G3 (Bethesda)">
        <title>Aegilops tauschii genome assembly Aet v5.0 features greater sequence contiguity and improved annotation.</title>
        <authorList>
            <person name="Wang L."/>
            <person name="Zhu T."/>
            <person name="Rodriguez J.C."/>
            <person name="Deal K.R."/>
            <person name="Dubcovsky J."/>
            <person name="McGuire P.E."/>
            <person name="Lux T."/>
            <person name="Spannagl M."/>
            <person name="Mayer K.F.X."/>
            <person name="Baldrich P."/>
            <person name="Meyers B.C."/>
            <person name="Huo N."/>
            <person name="Gu Y.Q."/>
            <person name="Zhou H."/>
            <person name="Devos K.M."/>
            <person name="Bennetzen J.L."/>
            <person name="Unver T."/>
            <person name="Budak H."/>
            <person name="Gulick P.J."/>
            <person name="Galiba G."/>
            <person name="Kalapos B."/>
            <person name="Nelson D.R."/>
            <person name="Li P."/>
            <person name="You F.M."/>
            <person name="Luo M.C."/>
            <person name="Dvorak J."/>
        </authorList>
    </citation>
    <scope>NUCLEOTIDE SEQUENCE [LARGE SCALE GENOMIC DNA]</scope>
    <source>
        <strain evidence="1">cv. AL8/78</strain>
    </source>
</reference>
<keyword evidence="2" id="KW-1185">Reference proteome</keyword>
<reference evidence="1" key="4">
    <citation type="submission" date="2019-03" db="UniProtKB">
        <authorList>
            <consortium name="EnsemblPlants"/>
        </authorList>
    </citation>
    <scope>IDENTIFICATION</scope>
</reference>
<reference evidence="2" key="2">
    <citation type="journal article" date="2017" name="Nat. Plants">
        <title>The Aegilops tauschii genome reveals multiple impacts of transposons.</title>
        <authorList>
            <person name="Zhao G."/>
            <person name="Zou C."/>
            <person name="Li K."/>
            <person name="Wang K."/>
            <person name="Li T."/>
            <person name="Gao L."/>
            <person name="Zhang X."/>
            <person name="Wang H."/>
            <person name="Yang Z."/>
            <person name="Liu X."/>
            <person name="Jiang W."/>
            <person name="Mao L."/>
            <person name="Kong X."/>
            <person name="Jiao Y."/>
            <person name="Jia J."/>
        </authorList>
    </citation>
    <scope>NUCLEOTIDE SEQUENCE [LARGE SCALE GENOMIC DNA]</scope>
    <source>
        <strain evidence="2">cv. AL8/78</strain>
    </source>
</reference>
<reference evidence="1" key="3">
    <citation type="journal article" date="2017" name="Nature">
        <title>Genome sequence of the progenitor of the wheat D genome Aegilops tauschii.</title>
        <authorList>
            <person name="Luo M.C."/>
            <person name="Gu Y.Q."/>
            <person name="Puiu D."/>
            <person name="Wang H."/>
            <person name="Twardziok S.O."/>
            <person name="Deal K.R."/>
            <person name="Huo N."/>
            <person name="Zhu T."/>
            <person name="Wang L."/>
            <person name="Wang Y."/>
            <person name="McGuire P.E."/>
            <person name="Liu S."/>
            <person name="Long H."/>
            <person name="Ramasamy R.K."/>
            <person name="Rodriguez J.C."/>
            <person name="Van S.L."/>
            <person name="Yuan L."/>
            <person name="Wang Z."/>
            <person name="Xia Z."/>
            <person name="Xiao L."/>
            <person name="Anderson O.D."/>
            <person name="Ouyang S."/>
            <person name="Liang Y."/>
            <person name="Zimin A.V."/>
            <person name="Pertea G."/>
            <person name="Qi P."/>
            <person name="Bennetzen J.L."/>
            <person name="Dai X."/>
            <person name="Dawson M.W."/>
            <person name="Muller H.G."/>
            <person name="Kugler K."/>
            <person name="Rivarola-Duarte L."/>
            <person name="Spannagl M."/>
            <person name="Mayer K.F.X."/>
            <person name="Lu F.H."/>
            <person name="Bevan M.W."/>
            <person name="Leroy P."/>
            <person name="Li P."/>
            <person name="You F.M."/>
            <person name="Sun Q."/>
            <person name="Liu Z."/>
            <person name="Lyons E."/>
            <person name="Wicker T."/>
            <person name="Salzberg S.L."/>
            <person name="Devos K.M."/>
            <person name="Dvorak J."/>
        </authorList>
    </citation>
    <scope>NUCLEOTIDE SEQUENCE [LARGE SCALE GENOMIC DNA]</scope>
    <source>
        <strain evidence="1">cv. AL8/78</strain>
    </source>
</reference>
<accession>A0A453BEP3</accession>
<reference evidence="2" key="1">
    <citation type="journal article" date="2014" name="Science">
        <title>Ancient hybridizations among the ancestral genomes of bread wheat.</title>
        <authorList>
            <consortium name="International Wheat Genome Sequencing Consortium,"/>
            <person name="Marcussen T."/>
            <person name="Sandve S.R."/>
            <person name="Heier L."/>
            <person name="Spannagl M."/>
            <person name="Pfeifer M."/>
            <person name="Jakobsen K.S."/>
            <person name="Wulff B.B."/>
            <person name="Steuernagel B."/>
            <person name="Mayer K.F."/>
            <person name="Olsen O.A."/>
        </authorList>
    </citation>
    <scope>NUCLEOTIDE SEQUENCE [LARGE SCALE GENOMIC DNA]</scope>
    <source>
        <strain evidence="2">cv. AL8/78</strain>
    </source>
</reference>
<dbReference type="Proteomes" id="UP000015105">
    <property type="component" value="Chromosome 2D"/>
</dbReference>
<protein>
    <submittedName>
        <fullName evidence="1">Uncharacterized protein</fullName>
    </submittedName>
</protein>
<evidence type="ECO:0000313" key="2">
    <source>
        <dbReference type="Proteomes" id="UP000015105"/>
    </source>
</evidence>
<dbReference type="AlphaFoldDB" id="A0A453BEP3"/>
<proteinExistence type="predicted"/>
<sequence length="94" mass="10926">MRTCKGIIQRYKHYISYSWVMPLNLEFLLLKVSPFCSKVLCGRSVFILYHIVTGLTAEEKIFTAPYVLFVILVRTSSDPCYVFLIQKVKFVDVP</sequence>
<dbReference type="Gramene" id="AET2Gv20479900.1">
    <property type="protein sequence ID" value="AET2Gv20479900.1"/>
    <property type="gene ID" value="AET2Gv20479900"/>
</dbReference>